<dbReference type="InterPro" id="IPR036028">
    <property type="entry name" value="SH3-like_dom_sf"/>
</dbReference>
<feature type="compositionally biased region" description="Low complexity" evidence="3">
    <location>
        <begin position="188"/>
        <end position="199"/>
    </location>
</feature>
<dbReference type="GO" id="GO:0003676">
    <property type="term" value="F:nucleic acid binding"/>
    <property type="evidence" value="ECO:0007669"/>
    <property type="project" value="InterPro"/>
</dbReference>
<feature type="domain" description="SH3" evidence="5">
    <location>
        <begin position="291"/>
        <end position="352"/>
    </location>
</feature>
<name>A0AA47M0D5_MERPO</name>
<feature type="compositionally biased region" description="Pro residues" evidence="3">
    <location>
        <begin position="178"/>
        <end position="187"/>
    </location>
</feature>
<feature type="transmembrane region" description="Helical" evidence="4">
    <location>
        <begin position="1565"/>
        <end position="1588"/>
    </location>
</feature>
<dbReference type="SUPFAM" id="SSF53098">
    <property type="entry name" value="Ribonuclease H-like"/>
    <property type="match status" value="1"/>
</dbReference>
<dbReference type="CDD" id="cd09273">
    <property type="entry name" value="RNase_HI_RT_Bel"/>
    <property type="match status" value="1"/>
</dbReference>
<protein>
    <submittedName>
        <fullName evidence="7">Gag-Pol polyprotein</fullName>
    </submittedName>
</protein>
<dbReference type="GO" id="GO:0004523">
    <property type="term" value="F:RNA-DNA hybrid ribonuclease activity"/>
    <property type="evidence" value="ECO:0007669"/>
    <property type="project" value="InterPro"/>
</dbReference>
<dbReference type="InterPro" id="IPR018154">
    <property type="entry name" value="TLV/ENV_coat_polyprotein"/>
</dbReference>
<dbReference type="Proteomes" id="UP001174136">
    <property type="component" value="Unassembled WGS sequence"/>
</dbReference>
<dbReference type="Pfam" id="PF14604">
    <property type="entry name" value="SH3_9"/>
    <property type="match status" value="1"/>
</dbReference>
<keyword evidence="4" id="KW-0812">Transmembrane</keyword>
<feature type="compositionally biased region" description="Acidic residues" evidence="3">
    <location>
        <begin position="208"/>
        <end position="219"/>
    </location>
</feature>
<dbReference type="Gene3D" id="1.10.287.210">
    <property type="match status" value="1"/>
</dbReference>
<dbReference type="PANTHER" id="PTHR10424">
    <property type="entry name" value="VIRAL ENVELOPE PROTEIN"/>
    <property type="match status" value="1"/>
</dbReference>
<evidence type="ECO:0000256" key="2">
    <source>
        <dbReference type="PROSITE-ProRule" id="PRU00192"/>
    </source>
</evidence>
<comment type="caution">
    <text evidence="7">The sequence shown here is derived from an EMBL/GenBank/DDBJ whole genome shotgun (WGS) entry which is preliminary data.</text>
</comment>
<feature type="compositionally biased region" description="Pro residues" evidence="3">
    <location>
        <begin position="245"/>
        <end position="255"/>
    </location>
</feature>
<evidence type="ECO:0000259" key="5">
    <source>
        <dbReference type="PROSITE" id="PS50002"/>
    </source>
</evidence>
<dbReference type="PANTHER" id="PTHR10424:SF80">
    <property type="entry name" value="ENVELOPE GLYCOPROTEIN"/>
    <property type="match status" value="1"/>
</dbReference>
<accession>A0AA47M0D5</accession>
<feature type="region of interest" description="Disordered" evidence="3">
    <location>
        <begin position="115"/>
        <end position="273"/>
    </location>
</feature>
<dbReference type="PROSITE" id="PS50879">
    <property type="entry name" value="RNASE_H_1"/>
    <property type="match status" value="1"/>
</dbReference>
<feature type="domain" description="RNase H type-1" evidence="6">
    <location>
        <begin position="874"/>
        <end position="1026"/>
    </location>
</feature>
<dbReference type="CDD" id="cd09951">
    <property type="entry name" value="HERV-Rb-like_HR1-HR2"/>
    <property type="match status" value="1"/>
</dbReference>
<reference evidence="7" key="1">
    <citation type="journal article" date="2023" name="Front. Mar. Sci.">
        <title>A new Merluccius polli reference genome to investigate the effects of global change in West African waters.</title>
        <authorList>
            <person name="Mateo J.L."/>
            <person name="Blanco-Fernandez C."/>
            <person name="Garcia-Vazquez E."/>
            <person name="Machado-Schiaffino G."/>
        </authorList>
    </citation>
    <scope>NUCLEOTIDE SEQUENCE</scope>
    <source>
        <strain evidence="7">C29</strain>
        <tissue evidence="7">Fin</tissue>
    </source>
</reference>
<sequence>MSDRKIGMMNRDVQMRRVDVFLAASTEAGAGPEGKKKWLKRHVKYRQKWEKSGWVPKIGLTEAHLRSLEAGITRETARAACRSYNKGSTAARGDHPERARQTQAHSRILVAAYRSTLPPPPAPAQPVIAGPNPDPTPLTTHTSTPTTSADSGPIPTKAPLYDSTHPLYPPLGDVTHGPHPPPLPPSPLCSTSATSSSEEPAPRAVTMQDEDQDPDDGEDEACRWTIPRRRHSAKGFNHRETRPTKPAPRRPPAAVPRPRTSTPGVSPHTTSRQDIEKKLNTILQELAETTSRTTTYRALYAFTSHNPHELSLNVDDVIQIEEPAEREEGWILGSKDGQTGWVPDACLEKEEAIHHRTRLLHTPQREGVTTRGQATRGRQATGANYMAPLMNQEEGRPPVYNPWGHRDMKTLYASLPSVHEGANAWIRALEDGCSGDNLGMGDIRALLAKAATVPVAQDIEQAAGTSRLPDRYPFDPYRERYWVALREAFPNTNAGDCVAGLKRRTGESGHAYIARARILWADRFGQAPERDTSDETMLRLAIIRGLLASCQTRLKDVSELARMCPKDWNEKVCHAVEREQEKEVQEDEEDHEMQRRLIKLQLQEATKHLNDEKKTDKEKLKVTSILPVSAPLVASPTQQPQPPQAQWPASQQPQQNYNQGFTQQQQQPQQNYNQGFTQQQQQPQQNYNQGFTQQQQQPQQNYNQGFTQQQQQPQQYYNQGYAPQQQYQNMDYTPIQDTYLLWKKWILEQGDYHDPIDPLHTTLRATPVRDDAYQDAWDKDMEGTSRTCTYREIYLGPEGVAAATILDATIDPWFHPPAPHLTLAVARHHEAKNLEGVNMADTYPTQEDGSPHNCTEYIQKELKIRPDLGGNPQGGSKEVWYTDGCCYKDPTGANIASWAVVQQEDNGLCHILFSRLLPDHPSAQRAELMAMVIALEGAKGRVVDIYTDSNYVYEMCHVNGSQAERRGMTTSTGKPLKHQDLVLRLLTAIQLPHKVSIIKCQGHTKGNSTVTRGNNAADMAAKHAGGYVQSPSLQLSVLEPLEVPTTPWRGGFLDYDGANGTKANNTNANSINVNATNINATCANDTQGTVHNPPLVYNPPARRTILPHDDPHAPRRNDSDPCLRQFDGVQLTHINGTKRMYSIPLHTLFTAAIWKRPGSRWEHDNKYVCDGPIEGKPEWQKGMSRGFGLTGCRNAGHILWDTRDKRAGTGIDGSGKRAARAYTNPRARSDDTRLLQEGGGLTRPALTTIPVYLNATDDSRGTYCMLRLFMEAHPKNCTLLGNLFPPGLNETTPPTFTARPASYWCFTRAGKRPVGDIPAAWCEHTTNVTGWSNMTHLTLGRMDLYWLCATDILRLRLPKHWSGTCTIVRLTVPVTVFVQTSNATNNTAPERARRDTTYPASFDLTQNSPCYIDAIGIPRGVPNEYKLADQIGAGIENIPILSALFPITPNKNVDRINYIHYNVQRLANLTRDAVEGISTQLAATSLMAFQNRVALDMLLAEKGGVCAMFGDQCCTFIPNNTAPDGSVTKALNGLRALSTELKEASGLDNPLEAWMQGLFGRWKALVMAVLTSLACFLAILITCGCCCIPCTRTLCLRLIATALSKKNAPKDYEHQMVSLLVEPNCDDDDYLRDVTLNVY</sequence>
<dbReference type="Gene3D" id="2.30.30.40">
    <property type="entry name" value="SH3 Domains"/>
    <property type="match status" value="1"/>
</dbReference>
<dbReference type="SUPFAM" id="SSF50044">
    <property type="entry name" value="SH3-domain"/>
    <property type="match status" value="1"/>
</dbReference>
<keyword evidence="4" id="KW-0472">Membrane</keyword>
<evidence type="ECO:0000256" key="4">
    <source>
        <dbReference type="SAM" id="Phobius"/>
    </source>
</evidence>
<dbReference type="PROSITE" id="PS50002">
    <property type="entry name" value="SH3"/>
    <property type="match status" value="1"/>
</dbReference>
<keyword evidence="8" id="KW-1185">Reference proteome</keyword>
<evidence type="ECO:0000259" key="6">
    <source>
        <dbReference type="PROSITE" id="PS50879"/>
    </source>
</evidence>
<dbReference type="Gene3D" id="3.30.420.10">
    <property type="entry name" value="Ribonuclease H-like superfamily/Ribonuclease H"/>
    <property type="match status" value="1"/>
</dbReference>
<dbReference type="InterPro" id="IPR036397">
    <property type="entry name" value="RNaseH_sf"/>
</dbReference>
<feature type="compositionally biased region" description="Low complexity" evidence="3">
    <location>
        <begin position="646"/>
        <end position="713"/>
    </location>
</feature>
<feature type="region of interest" description="Disordered" evidence="3">
    <location>
        <begin position="633"/>
        <end position="713"/>
    </location>
</feature>
<dbReference type="Pfam" id="PF00075">
    <property type="entry name" value="RNase_H"/>
    <property type="match status" value="1"/>
</dbReference>
<organism evidence="7 8">
    <name type="scientific">Merluccius polli</name>
    <name type="common">Benguela hake</name>
    <name type="synonym">Merluccius cadenati</name>
    <dbReference type="NCBI Taxonomy" id="89951"/>
    <lineage>
        <taxon>Eukaryota</taxon>
        <taxon>Metazoa</taxon>
        <taxon>Chordata</taxon>
        <taxon>Craniata</taxon>
        <taxon>Vertebrata</taxon>
        <taxon>Euteleostomi</taxon>
        <taxon>Actinopterygii</taxon>
        <taxon>Neopterygii</taxon>
        <taxon>Teleostei</taxon>
        <taxon>Neoteleostei</taxon>
        <taxon>Acanthomorphata</taxon>
        <taxon>Zeiogadaria</taxon>
        <taxon>Gadariae</taxon>
        <taxon>Gadiformes</taxon>
        <taxon>Gadoidei</taxon>
        <taxon>Merlucciidae</taxon>
        <taxon>Merluccius</taxon>
    </lineage>
</organism>
<dbReference type="InterPro" id="IPR012337">
    <property type="entry name" value="RNaseH-like_sf"/>
</dbReference>
<evidence type="ECO:0000313" key="7">
    <source>
        <dbReference type="EMBL" id="KAK0131291.1"/>
    </source>
</evidence>
<evidence type="ECO:0000256" key="3">
    <source>
        <dbReference type="SAM" id="MobiDB-lite"/>
    </source>
</evidence>
<keyword evidence="1 2" id="KW-0728">SH3 domain</keyword>
<dbReference type="Pfam" id="PF00429">
    <property type="entry name" value="TLV_coat"/>
    <property type="match status" value="1"/>
</dbReference>
<dbReference type="SMART" id="SM00326">
    <property type="entry name" value="SH3"/>
    <property type="match status" value="1"/>
</dbReference>
<proteinExistence type="predicted"/>
<evidence type="ECO:0000256" key="1">
    <source>
        <dbReference type="ARBA" id="ARBA00022443"/>
    </source>
</evidence>
<dbReference type="EMBL" id="JAOPHQ010006552">
    <property type="protein sequence ID" value="KAK0131291.1"/>
    <property type="molecule type" value="Genomic_DNA"/>
</dbReference>
<evidence type="ECO:0000313" key="8">
    <source>
        <dbReference type="Proteomes" id="UP001174136"/>
    </source>
</evidence>
<dbReference type="SUPFAM" id="SSF58069">
    <property type="entry name" value="Virus ectodomain"/>
    <property type="match status" value="1"/>
</dbReference>
<keyword evidence="4" id="KW-1133">Transmembrane helix</keyword>
<gene>
    <name evidence="7" type="primary">pol_148</name>
    <name evidence="7" type="ORF">N1851_034007</name>
</gene>
<dbReference type="InterPro" id="IPR002156">
    <property type="entry name" value="RNaseH_domain"/>
</dbReference>
<feature type="compositionally biased region" description="Low complexity" evidence="3">
    <location>
        <begin position="125"/>
        <end position="147"/>
    </location>
</feature>
<dbReference type="InterPro" id="IPR001452">
    <property type="entry name" value="SH3_domain"/>
</dbReference>